<keyword evidence="2" id="KW-1185">Reference proteome</keyword>
<reference evidence="2" key="1">
    <citation type="journal article" date="2019" name="Int. J. Syst. Evol. Microbiol.">
        <title>The Global Catalogue of Microorganisms (GCM) 10K type strain sequencing project: providing services to taxonomists for standard genome sequencing and annotation.</title>
        <authorList>
            <consortium name="The Broad Institute Genomics Platform"/>
            <consortium name="The Broad Institute Genome Sequencing Center for Infectious Disease"/>
            <person name="Wu L."/>
            <person name="Ma J."/>
        </authorList>
    </citation>
    <scope>NUCLEOTIDE SEQUENCE [LARGE SCALE GENOMIC DNA]</scope>
    <source>
        <strain evidence="2">JCM 18304</strain>
    </source>
</reference>
<dbReference type="EMBL" id="BAABJQ010000007">
    <property type="protein sequence ID" value="GAA5185630.1"/>
    <property type="molecule type" value="Genomic_DNA"/>
</dbReference>
<gene>
    <name evidence="1" type="ORF">GCM10023322_30050</name>
</gene>
<sequence>MDSVDLRTETLAALRRWAATDRSTLVAAAWRAGNRNVSELARTAGVGRDAIYADLRAKGIDPTSREEPAATIKAAVLPIPGWRHPHLLAVAEAGLPYGTRYDYTVAPFSGQEPEPELPDEWRGIHPSDGNGPRSWERSAQRHSEIELVRRAWARSHFTFQVGQLLTARQYPYRAPAEDWQAYVEARETLRAAYSALDTTPDNMWRSALLHTVDAQGPARHAAEQWDQRAAAFAKLDHWLLRQLGESEHPTHAIRDAAAEHGIDTSAWLIEDHYDYSEGFTSMMPAAEEIEEIVKKGDERVRRVAALTDAGHRQPNA</sequence>
<organism evidence="1 2">
    <name type="scientific">Rugosimonospora acidiphila</name>
    <dbReference type="NCBI Taxonomy" id="556531"/>
    <lineage>
        <taxon>Bacteria</taxon>
        <taxon>Bacillati</taxon>
        <taxon>Actinomycetota</taxon>
        <taxon>Actinomycetes</taxon>
        <taxon>Micromonosporales</taxon>
        <taxon>Micromonosporaceae</taxon>
        <taxon>Rugosimonospora</taxon>
    </lineage>
</organism>
<comment type="caution">
    <text evidence="1">The sequence shown here is derived from an EMBL/GenBank/DDBJ whole genome shotgun (WGS) entry which is preliminary data.</text>
</comment>
<accession>A0ABP9RTL0</accession>
<evidence type="ECO:0000313" key="1">
    <source>
        <dbReference type="EMBL" id="GAA5185630.1"/>
    </source>
</evidence>
<proteinExistence type="predicted"/>
<dbReference type="Proteomes" id="UP001501570">
    <property type="component" value="Unassembled WGS sequence"/>
</dbReference>
<name>A0ABP9RTL0_9ACTN</name>
<dbReference type="RefSeq" id="WP_345630002.1">
    <property type="nucleotide sequence ID" value="NZ_BAABJQ010000007.1"/>
</dbReference>
<evidence type="ECO:0000313" key="2">
    <source>
        <dbReference type="Proteomes" id="UP001501570"/>
    </source>
</evidence>
<protein>
    <submittedName>
        <fullName evidence="1">Uncharacterized protein</fullName>
    </submittedName>
</protein>